<gene>
    <name evidence="13" type="ORF">MDA_GLEAN10008948</name>
</gene>
<evidence type="ECO:0000313" key="13">
    <source>
        <dbReference type="EMBL" id="ELK34064.1"/>
    </source>
</evidence>
<dbReference type="EMBL" id="KB103369">
    <property type="protein sequence ID" value="ELK34064.1"/>
    <property type="molecule type" value="Genomic_DNA"/>
</dbReference>
<name>L5M618_MYODS</name>
<evidence type="ECO:0000256" key="8">
    <source>
        <dbReference type="ARBA" id="ARBA00023212"/>
    </source>
</evidence>
<dbReference type="PANTHER" id="PTHR28656:SF1">
    <property type="entry name" value="COILED-COIL DOMAIN-CONTAINING PROTEIN 153"/>
    <property type="match status" value="1"/>
</dbReference>
<comment type="similarity">
    <text evidence="10">Belongs to the DRC12 family.</text>
</comment>
<dbReference type="PANTHER" id="PTHR28656">
    <property type="entry name" value="COILED-COIL DOMAIN-CONTAINING PROTEIN 153"/>
    <property type="match status" value="1"/>
</dbReference>
<reference evidence="14" key="1">
    <citation type="journal article" date="2013" name="Science">
        <title>Comparative analysis of bat genomes provides insight into the evolution of flight and immunity.</title>
        <authorList>
            <person name="Zhang G."/>
            <person name="Cowled C."/>
            <person name="Shi Z."/>
            <person name="Huang Z."/>
            <person name="Bishop-Lilly K.A."/>
            <person name="Fang X."/>
            <person name="Wynne J.W."/>
            <person name="Xiong Z."/>
            <person name="Baker M.L."/>
            <person name="Zhao W."/>
            <person name="Tachedjian M."/>
            <person name="Zhu Y."/>
            <person name="Zhou P."/>
            <person name="Jiang X."/>
            <person name="Ng J."/>
            <person name="Yang L."/>
            <person name="Wu L."/>
            <person name="Xiao J."/>
            <person name="Feng Y."/>
            <person name="Chen Y."/>
            <person name="Sun X."/>
            <person name="Zhang Y."/>
            <person name="Marsh G.A."/>
            <person name="Crameri G."/>
            <person name="Broder C.C."/>
            <person name="Frey K.G."/>
            <person name="Wang L.F."/>
            <person name="Wang J."/>
        </authorList>
    </citation>
    <scope>NUCLEOTIDE SEQUENCE [LARGE SCALE GENOMIC DNA]</scope>
</reference>
<keyword evidence="14" id="KW-1185">Reference proteome</keyword>
<dbReference type="InterPro" id="IPR033585">
    <property type="entry name" value="DRC12-like"/>
</dbReference>
<accession>L5M618</accession>
<evidence type="ECO:0000256" key="2">
    <source>
        <dbReference type="ARBA" id="ARBA00004611"/>
    </source>
</evidence>
<keyword evidence="4" id="KW-0963">Cytoplasm</keyword>
<keyword evidence="9" id="KW-0966">Cell projection</keyword>
<evidence type="ECO:0000256" key="7">
    <source>
        <dbReference type="ARBA" id="ARBA00023069"/>
    </source>
</evidence>
<evidence type="ECO:0000256" key="10">
    <source>
        <dbReference type="ARBA" id="ARBA00044754"/>
    </source>
</evidence>
<evidence type="ECO:0000256" key="11">
    <source>
        <dbReference type="ARBA" id="ARBA00044800"/>
    </source>
</evidence>
<evidence type="ECO:0000256" key="5">
    <source>
        <dbReference type="ARBA" id="ARBA00022846"/>
    </source>
</evidence>
<dbReference type="eggNOG" id="ENOG502S1BN">
    <property type="taxonomic scope" value="Eukaryota"/>
</dbReference>
<comment type="subcellular location">
    <subcellularLocation>
        <location evidence="2">Cytoplasm</location>
        <location evidence="2">Cytoskeleton</location>
        <location evidence="2">Flagellum axoneme</location>
    </subcellularLocation>
</comment>
<evidence type="ECO:0000256" key="6">
    <source>
        <dbReference type="ARBA" id="ARBA00023054"/>
    </source>
</evidence>
<sequence>MRRQCQALREEVEARGRQREEEDGGLRQQLETRRAEAAAAQGVAKQALREQDQTRAQLQTRVSDVEAKCEEILHPEARCLQGSLDQILATLRALEPRWDGVGLTLHARHREQLWQLGLNPLDLCGCSKQPPASGASKKAALM</sequence>
<evidence type="ECO:0000256" key="3">
    <source>
        <dbReference type="ARBA" id="ARBA00011248"/>
    </source>
</evidence>
<evidence type="ECO:0000256" key="1">
    <source>
        <dbReference type="ARBA" id="ARBA00003029"/>
    </source>
</evidence>
<feature type="compositionally biased region" description="Basic and acidic residues" evidence="12">
    <location>
        <begin position="8"/>
        <end position="20"/>
    </location>
</feature>
<dbReference type="Proteomes" id="UP000010556">
    <property type="component" value="Unassembled WGS sequence"/>
</dbReference>
<comment type="subunit">
    <text evidence="3">Component of the nexin-dynein regulatory complex (N-DRC).</text>
</comment>
<feature type="region of interest" description="Disordered" evidence="12">
    <location>
        <begin position="1"/>
        <end position="55"/>
    </location>
</feature>
<evidence type="ECO:0000256" key="9">
    <source>
        <dbReference type="ARBA" id="ARBA00023273"/>
    </source>
</evidence>
<dbReference type="AlphaFoldDB" id="L5M618"/>
<keyword evidence="6" id="KW-0175">Coiled coil</keyword>
<keyword evidence="7" id="KW-0969">Cilium</keyword>
<keyword evidence="8" id="KW-0206">Cytoskeleton</keyword>
<evidence type="ECO:0000256" key="12">
    <source>
        <dbReference type="SAM" id="MobiDB-lite"/>
    </source>
</evidence>
<keyword evidence="5" id="KW-0282">Flagellum</keyword>
<evidence type="ECO:0000256" key="4">
    <source>
        <dbReference type="ARBA" id="ARBA00022490"/>
    </source>
</evidence>
<evidence type="ECO:0000313" key="14">
    <source>
        <dbReference type="Proteomes" id="UP000010556"/>
    </source>
</evidence>
<proteinExistence type="inferred from homology"/>
<feature type="compositionally biased region" description="Low complexity" evidence="12">
    <location>
        <begin position="37"/>
        <end position="46"/>
    </location>
</feature>
<protein>
    <recommendedName>
        <fullName evidence="11">Dynein regulatory complex protein 12</fullName>
    </recommendedName>
</protein>
<comment type="function">
    <text evidence="1">Component of the nexin-dynein regulatory complex (N-DRC), a key regulator of ciliary/flagellar motility which maintains the alignment and integrity of the distal axoneme and regulates microtubule sliding in motile axonemes.</text>
</comment>
<organism evidence="13 14">
    <name type="scientific">Myotis davidii</name>
    <name type="common">David's myotis</name>
    <dbReference type="NCBI Taxonomy" id="225400"/>
    <lineage>
        <taxon>Eukaryota</taxon>
        <taxon>Metazoa</taxon>
        <taxon>Chordata</taxon>
        <taxon>Craniata</taxon>
        <taxon>Vertebrata</taxon>
        <taxon>Euteleostomi</taxon>
        <taxon>Mammalia</taxon>
        <taxon>Eutheria</taxon>
        <taxon>Laurasiatheria</taxon>
        <taxon>Chiroptera</taxon>
        <taxon>Yangochiroptera</taxon>
        <taxon>Vespertilionidae</taxon>
        <taxon>Myotis</taxon>
    </lineage>
</organism>